<feature type="domain" description="Ig-like" evidence="1">
    <location>
        <begin position="116"/>
        <end position="192"/>
    </location>
</feature>
<dbReference type="EMBL" id="CP002859">
    <property type="protein sequence ID" value="AEI47535.1"/>
    <property type="molecule type" value="Genomic_DNA"/>
</dbReference>
<evidence type="ECO:0000313" key="2">
    <source>
        <dbReference type="EMBL" id="AEI47535.1"/>
    </source>
</evidence>
<dbReference type="Pfam" id="PF19081">
    <property type="entry name" value="Ig_7"/>
    <property type="match status" value="1"/>
</dbReference>
<accession>A0A7U3ZHX6</accession>
<protein>
    <recommendedName>
        <fullName evidence="1">Ig-like domain-containing protein</fullName>
    </recommendedName>
</protein>
<evidence type="ECO:0000259" key="1">
    <source>
        <dbReference type="Pfam" id="PF19081"/>
    </source>
</evidence>
<dbReference type="InterPro" id="IPR044023">
    <property type="entry name" value="Ig_7"/>
</dbReference>
<reference evidence="2 3" key="2">
    <citation type="journal article" date="2012" name="Stand. Genomic Sci.">
        <title>Complete genome sequence of the aquatic bacterium Runella slithyformis type strain (LSU 4(T)).</title>
        <authorList>
            <person name="Copeland A."/>
            <person name="Zhang X."/>
            <person name="Misra M."/>
            <person name="Lapidus A."/>
            <person name="Nolan M."/>
            <person name="Lucas S."/>
            <person name="Deshpande S."/>
            <person name="Cheng J.F."/>
            <person name="Tapia R."/>
            <person name="Goodwin L.A."/>
            <person name="Pitluck S."/>
            <person name="Liolios K."/>
            <person name="Pagani I."/>
            <person name="Ivanova N."/>
            <person name="Mikhailova N."/>
            <person name="Pati A."/>
            <person name="Chen A."/>
            <person name="Palaniappan K."/>
            <person name="Land M."/>
            <person name="Hauser L."/>
            <person name="Pan C."/>
            <person name="Jeffries C.D."/>
            <person name="Detter J.C."/>
            <person name="Brambilla E.M."/>
            <person name="Rohde M."/>
            <person name="Djao O.D."/>
            <person name="Goker M."/>
            <person name="Sikorski J."/>
            <person name="Tindall B.J."/>
            <person name="Woyke T."/>
            <person name="Bristow J."/>
            <person name="Eisen J.A."/>
            <person name="Markowitz V."/>
            <person name="Hugenholtz P."/>
            <person name="Kyrpides N.C."/>
            <person name="Klenk H.P."/>
            <person name="Mavromatis K."/>
        </authorList>
    </citation>
    <scope>NUCLEOTIDE SEQUENCE [LARGE SCALE GENOMIC DNA]</scope>
    <source>
        <strain evidence="3">ATCC 29530 / DSM 19594 / LMG 11500 / NCIMB 11436 / LSU 4</strain>
    </source>
</reference>
<dbReference type="KEGG" id="rsi:Runsl_1106"/>
<keyword evidence="3" id="KW-1185">Reference proteome</keyword>
<proteinExistence type="predicted"/>
<dbReference type="AlphaFoldDB" id="A0A7U3ZHX6"/>
<evidence type="ECO:0000313" key="3">
    <source>
        <dbReference type="Proteomes" id="UP000000493"/>
    </source>
</evidence>
<reference evidence="3" key="1">
    <citation type="submission" date="2011-06" db="EMBL/GenBank/DDBJ databases">
        <title>The complete genome of chromosome of Runella slithyformis DSM 19594.</title>
        <authorList>
            <consortium name="US DOE Joint Genome Institute (JGI-PGF)"/>
            <person name="Lucas S."/>
            <person name="Han J."/>
            <person name="Lapidus A."/>
            <person name="Bruce D."/>
            <person name="Goodwin L."/>
            <person name="Pitluck S."/>
            <person name="Peters L."/>
            <person name="Kyrpides N."/>
            <person name="Mavromatis K."/>
            <person name="Ivanova N."/>
            <person name="Ovchinnikova G."/>
            <person name="Zhang X."/>
            <person name="Misra M."/>
            <person name="Detter J.C."/>
            <person name="Tapia R."/>
            <person name="Han C."/>
            <person name="Land M."/>
            <person name="Hauser L."/>
            <person name="Markowitz V."/>
            <person name="Cheng J.-F."/>
            <person name="Hugenholtz P."/>
            <person name="Woyke T."/>
            <person name="Wu D."/>
            <person name="Tindall B."/>
            <person name="Faehrich R."/>
            <person name="Brambilla E."/>
            <person name="Klenk H.-P."/>
            <person name="Eisen J.A."/>
        </authorList>
    </citation>
    <scope>NUCLEOTIDE SEQUENCE [LARGE SCALE GENOMIC DNA]</scope>
    <source>
        <strain evidence="3">ATCC 29530 / DSM 19594 / LMG 11500 / NCIMB 11436 / LSU 4</strain>
    </source>
</reference>
<gene>
    <name evidence="2" type="ordered locus">Runsl_1106</name>
</gene>
<organism evidence="2 3">
    <name type="scientific">Runella slithyformis (strain ATCC 29530 / DSM 19594 / LMG 11500 / NCIMB 11436 / LSU 4)</name>
    <dbReference type="NCBI Taxonomy" id="761193"/>
    <lineage>
        <taxon>Bacteria</taxon>
        <taxon>Pseudomonadati</taxon>
        <taxon>Bacteroidota</taxon>
        <taxon>Cytophagia</taxon>
        <taxon>Cytophagales</taxon>
        <taxon>Spirosomataceae</taxon>
        <taxon>Runella</taxon>
    </lineage>
</organism>
<dbReference type="RefSeq" id="WP_013926854.1">
    <property type="nucleotide sequence ID" value="NC_015703.1"/>
</dbReference>
<sequence length="209" mass="22650">MNLFLFFSKCGSSIHIAVWYICSYLAICNSIFAQTPSLSVKTIICPNQCKGETAYQLIIEAVNGTVSTDSGKIQNDTIVGIDPGQDYKVRLTFASANAPDTVYVINLPICEPIIPLLPIVSSQRLCNDTPITPLTAFTIDAATVDWYDRPSGGTPVQSETLHFLPPKAGMYYAQARFPSSGCLSPARTPASLGIKKTVCPAISIRKIRK</sequence>
<dbReference type="Proteomes" id="UP000000493">
    <property type="component" value="Chromosome"/>
</dbReference>
<name>A0A7U3ZHX6_RUNSL</name>